<proteinExistence type="predicted"/>
<dbReference type="Gene3D" id="3.90.25.10">
    <property type="entry name" value="UDP-galactose 4-epimerase, domain 1"/>
    <property type="match status" value="1"/>
</dbReference>
<gene>
    <name evidence="4" type="ORF">CFIO01_08717</name>
</gene>
<keyword evidence="5" id="KW-1185">Reference proteome</keyword>
<dbReference type="PANTHER" id="PTHR47706:SF6">
    <property type="entry name" value="NMRA-LIKE FAMILY PROTEIN (AFU_ORTHOLOGUE AFUA_6G00280)"/>
    <property type="match status" value="1"/>
</dbReference>
<dbReference type="CDD" id="cd05259">
    <property type="entry name" value="PCBER_SDR_a"/>
    <property type="match status" value="1"/>
</dbReference>
<dbReference type="AlphaFoldDB" id="A0A010QK13"/>
<evidence type="ECO:0000313" key="4">
    <source>
        <dbReference type="EMBL" id="EXF77015.1"/>
    </source>
</evidence>
<comment type="caution">
    <text evidence="4">The sequence shown here is derived from an EMBL/GenBank/DDBJ whole genome shotgun (WGS) entry which is preliminary data.</text>
</comment>
<keyword evidence="2" id="KW-0560">Oxidoreductase</keyword>
<dbReference type="GO" id="GO:0016491">
    <property type="term" value="F:oxidoreductase activity"/>
    <property type="evidence" value="ECO:0007669"/>
    <property type="project" value="UniProtKB-KW"/>
</dbReference>
<dbReference type="InterPro" id="IPR045312">
    <property type="entry name" value="PCBER-like"/>
</dbReference>
<dbReference type="InterPro" id="IPR036291">
    <property type="entry name" value="NAD(P)-bd_dom_sf"/>
</dbReference>
<evidence type="ECO:0000259" key="3">
    <source>
        <dbReference type="Pfam" id="PF05368"/>
    </source>
</evidence>
<dbReference type="Proteomes" id="UP000020467">
    <property type="component" value="Unassembled WGS sequence"/>
</dbReference>
<dbReference type="InterPro" id="IPR051609">
    <property type="entry name" value="NmrA/Isoflavone_reductase-like"/>
</dbReference>
<sequence>MSILVLGAGELGTAILNALTSHPSRPPTSKISVLLRPTTVSSPDPSKTKSVTHIKSLGISIELGDVVHDSLQSLVSIFARYETVISCTGFVGPAGTQRRICEATLLAKVRRYFPWQFGVDYDAIGRGSTQALFDEQLDVRDMLRAQSETEWVIVSTGLFMSFLFIRDFGVVDFEEKKLRALGGWDVEITLTQPDDIARMTAEVVFEPRGIPGEGRNVVYVAGDTVSYGTVAGLMKERFPEIEFSKEVWDMVAIRESLARDPTNNWNKYRGIFGAGKGISWPLEKTLNHERGIKLEDLRTFLGRIETPASLK</sequence>
<evidence type="ECO:0000256" key="1">
    <source>
        <dbReference type="ARBA" id="ARBA00022857"/>
    </source>
</evidence>
<accession>A0A010QK13</accession>
<organism evidence="4 5">
    <name type="scientific">Colletotrichum fioriniae PJ7</name>
    <dbReference type="NCBI Taxonomy" id="1445577"/>
    <lineage>
        <taxon>Eukaryota</taxon>
        <taxon>Fungi</taxon>
        <taxon>Dikarya</taxon>
        <taxon>Ascomycota</taxon>
        <taxon>Pezizomycotina</taxon>
        <taxon>Sordariomycetes</taxon>
        <taxon>Hypocreomycetidae</taxon>
        <taxon>Glomerellales</taxon>
        <taxon>Glomerellaceae</taxon>
        <taxon>Colletotrichum</taxon>
        <taxon>Colletotrichum acutatum species complex</taxon>
    </lineage>
</organism>
<dbReference type="Pfam" id="PF05368">
    <property type="entry name" value="NmrA"/>
    <property type="match status" value="1"/>
</dbReference>
<reference evidence="4 5" key="1">
    <citation type="submission" date="2014-02" db="EMBL/GenBank/DDBJ databases">
        <title>The genome sequence of Colletotrichum fioriniae PJ7.</title>
        <authorList>
            <person name="Baroncelli R."/>
            <person name="Thon M.R."/>
        </authorList>
    </citation>
    <scope>NUCLEOTIDE SEQUENCE [LARGE SCALE GENOMIC DNA]</scope>
    <source>
        <strain evidence="4 5">PJ7</strain>
    </source>
</reference>
<evidence type="ECO:0000313" key="5">
    <source>
        <dbReference type="Proteomes" id="UP000020467"/>
    </source>
</evidence>
<feature type="domain" description="NmrA-like" evidence="3">
    <location>
        <begin position="3"/>
        <end position="236"/>
    </location>
</feature>
<evidence type="ECO:0000256" key="2">
    <source>
        <dbReference type="ARBA" id="ARBA00023002"/>
    </source>
</evidence>
<dbReference type="HOGENOM" id="CLU_059949_0_0_1"/>
<dbReference type="EMBL" id="JARH01000766">
    <property type="protein sequence ID" value="EXF77015.1"/>
    <property type="molecule type" value="Genomic_DNA"/>
</dbReference>
<protein>
    <submittedName>
        <fullName evidence="4">Isoflavone reductase</fullName>
    </submittedName>
</protein>
<dbReference type="InterPro" id="IPR008030">
    <property type="entry name" value="NmrA-like"/>
</dbReference>
<keyword evidence="1" id="KW-0521">NADP</keyword>
<dbReference type="KEGG" id="cfj:CFIO01_08717"/>
<dbReference type="eggNOG" id="ENOG502QPPB">
    <property type="taxonomic scope" value="Eukaryota"/>
</dbReference>
<dbReference type="Gene3D" id="3.40.50.720">
    <property type="entry name" value="NAD(P)-binding Rossmann-like Domain"/>
    <property type="match status" value="1"/>
</dbReference>
<name>A0A010QK13_9PEZI</name>
<dbReference type="OrthoDB" id="5283654at2759"/>
<dbReference type="SUPFAM" id="SSF51735">
    <property type="entry name" value="NAD(P)-binding Rossmann-fold domains"/>
    <property type="match status" value="1"/>
</dbReference>
<dbReference type="PANTHER" id="PTHR47706">
    <property type="entry name" value="NMRA-LIKE FAMILY PROTEIN"/>
    <property type="match status" value="1"/>
</dbReference>